<name>A0A0C2ZQ85_9AGAM</name>
<evidence type="ECO:0000313" key="1">
    <source>
        <dbReference type="EMBL" id="KIM63713.1"/>
    </source>
</evidence>
<reference evidence="2" key="2">
    <citation type="submission" date="2015-01" db="EMBL/GenBank/DDBJ databases">
        <title>Evolutionary Origins and Diversification of the Mycorrhizal Mutualists.</title>
        <authorList>
            <consortium name="DOE Joint Genome Institute"/>
            <consortium name="Mycorrhizal Genomics Consortium"/>
            <person name="Kohler A."/>
            <person name="Kuo A."/>
            <person name="Nagy L.G."/>
            <person name="Floudas D."/>
            <person name="Copeland A."/>
            <person name="Barry K.W."/>
            <person name="Cichocki N."/>
            <person name="Veneault-Fourrey C."/>
            <person name="LaButti K."/>
            <person name="Lindquist E.A."/>
            <person name="Lipzen A."/>
            <person name="Lundell T."/>
            <person name="Morin E."/>
            <person name="Murat C."/>
            <person name="Riley R."/>
            <person name="Ohm R."/>
            <person name="Sun H."/>
            <person name="Tunlid A."/>
            <person name="Henrissat B."/>
            <person name="Grigoriev I.V."/>
            <person name="Hibbett D.S."/>
            <person name="Martin F."/>
        </authorList>
    </citation>
    <scope>NUCLEOTIDE SEQUENCE [LARGE SCALE GENOMIC DNA]</scope>
    <source>
        <strain evidence="2">Foug A</strain>
    </source>
</reference>
<dbReference type="AlphaFoldDB" id="A0A0C2ZQ85"/>
<sequence length="75" mass="9473">MLFHKRDLETLMWTRHDVYHRRWEQFTRTRLEIMQYKGPLYSNIYRHVASVVLVRRWPLSTPMHFRELWLPFSLV</sequence>
<protein>
    <submittedName>
        <fullName evidence="1">Uncharacterized protein</fullName>
    </submittedName>
</protein>
<dbReference type="HOGENOM" id="CLU_2672558_0_0_1"/>
<keyword evidence="2" id="KW-1185">Reference proteome</keyword>
<proteinExistence type="predicted"/>
<dbReference type="InParanoid" id="A0A0C2ZQ85"/>
<evidence type="ECO:0000313" key="2">
    <source>
        <dbReference type="Proteomes" id="UP000053989"/>
    </source>
</evidence>
<reference evidence="1 2" key="1">
    <citation type="submission" date="2014-04" db="EMBL/GenBank/DDBJ databases">
        <authorList>
            <consortium name="DOE Joint Genome Institute"/>
            <person name="Kuo A."/>
            <person name="Kohler A."/>
            <person name="Nagy L.G."/>
            <person name="Floudas D."/>
            <person name="Copeland A."/>
            <person name="Barry K.W."/>
            <person name="Cichocki N."/>
            <person name="Veneault-Fourrey C."/>
            <person name="LaButti K."/>
            <person name="Lindquist E.A."/>
            <person name="Lipzen A."/>
            <person name="Lundell T."/>
            <person name="Morin E."/>
            <person name="Murat C."/>
            <person name="Sun H."/>
            <person name="Tunlid A."/>
            <person name="Henrissat B."/>
            <person name="Grigoriev I.V."/>
            <person name="Hibbett D.S."/>
            <person name="Martin F."/>
            <person name="Nordberg H.P."/>
            <person name="Cantor M.N."/>
            <person name="Hua S.X."/>
        </authorList>
    </citation>
    <scope>NUCLEOTIDE SEQUENCE [LARGE SCALE GENOMIC DNA]</scope>
    <source>
        <strain evidence="1 2">Foug A</strain>
    </source>
</reference>
<dbReference type="Proteomes" id="UP000053989">
    <property type="component" value="Unassembled WGS sequence"/>
</dbReference>
<accession>A0A0C2ZQ85</accession>
<organism evidence="1 2">
    <name type="scientific">Scleroderma citrinum Foug A</name>
    <dbReference type="NCBI Taxonomy" id="1036808"/>
    <lineage>
        <taxon>Eukaryota</taxon>
        <taxon>Fungi</taxon>
        <taxon>Dikarya</taxon>
        <taxon>Basidiomycota</taxon>
        <taxon>Agaricomycotina</taxon>
        <taxon>Agaricomycetes</taxon>
        <taxon>Agaricomycetidae</taxon>
        <taxon>Boletales</taxon>
        <taxon>Sclerodermatineae</taxon>
        <taxon>Sclerodermataceae</taxon>
        <taxon>Scleroderma</taxon>
    </lineage>
</organism>
<gene>
    <name evidence="1" type="ORF">SCLCIDRAFT_738609</name>
</gene>
<dbReference type="EMBL" id="KN822033">
    <property type="protein sequence ID" value="KIM63713.1"/>
    <property type="molecule type" value="Genomic_DNA"/>
</dbReference>